<keyword evidence="1" id="KW-0808">Transferase</keyword>
<sequence>MVIPKRKAECQVSLTIAAKYEHISRAREFILNLARTAAIGEDAVDDIVLATVEAVTNSIRHANATCVVVEVCRSSDSMVVRVIDDGQGFDICPDIREFPRVEDLGGRGIPFMHYLTDDLSIKSVPGKGTEVILLKRFNGSNSDSCQKSRAASG</sequence>
<dbReference type="PANTHER" id="PTHR35526">
    <property type="entry name" value="ANTI-SIGMA-F FACTOR RSBW-RELATED"/>
    <property type="match status" value="1"/>
</dbReference>
<reference evidence="3 4" key="1">
    <citation type="journal article" date="2016" name="Nat. Commun.">
        <title>Thousands of microbial genomes shed light on interconnected biogeochemical processes in an aquifer system.</title>
        <authorList>
            <person name="Anantharaman K."/>
            <person name="Brown C.T."/>
            <person name="Hug L.A."/>
            <person name="Sharon I."/>
            <person name="Castelle C.J."/>
            <person name="Probst A.J."/>
            <person name="Thomas B.C."/>
            <person name="Singh A."/>
            <person name="Wilkins M.J."/>
            <person name="Karaoz U."/>
            <person name="Brodie E.L."/>
            <person name="Williams K.H."/>
            <person name="Hubbard S.S."/>
            <person name="Banfield J.F."/>
        </authorList>
    </citation>
    <scope>NUCLEOTIDE SEQUENCE [LARGE SCALE GENOMIC DNA]</scope>
</reference>
<dbReference type="PANTHER" id="PTHR35526:SF3">
    <property type="entry name" value="ANTI-SIGMA-F FACTOR RSBW"/>
    <property type="match status" value="1"/>
</dbReference>
<dbReference type="CDD" id="cd16936">
    <property type="entry name" value="HATPase_RsbW-like"/>
    <property type="match status" value="1"/>
</dbReference>
<evidence type="ECO:0000256" key="1">
    <source>
        <dbReference type="ARBA" id="ARBA00022527"/>
    </source>
</evidence>
<feature type="domain" description="Histidine kinase/HSP90-like ATPase" evidence="2">
    <location>
        <begin position="16"/>
        <end position="133"/>
    </location>
</feature>
<dbReference type="InterPro" id="IPR003594">
    <property type="entry name" value="HATPase_dom"/>
</dbReference>
<dbReference type="InterPro" id="IPR050267">
    <property type="entry name" value="Anti-sigma-factor_SerPK"/>
</dbReference>
<protein>
    <recommendedName>
        <fullName evidence="2">Histidine kinase/HSP90-like ATPase domain-containing protein</fullName>
    </recommendedName>
</protein>
<organism evidence="3 4">
    <name type="scientific">Candidatus Aquicultor primus</name>
    <dbReference type="NCBI Taxonomy" id="1797195"/>
    <lineage>
        <taxon>Bacteria</taxon>
        <taxon>Bacillati</taxon>
        <taxon>Actinomycetota</taxon>
        <taxon>Candidatus Aquicultoria</taxon>
        <taxon>Candidatus Aquicultorales</taxon>
        <taxon>Candidatus Aquicultoraceae</taxon>
        <taxon>Candidatus Aquicultor</taxon>
    </lineage>
</organism>
<dbReference type="Proteomes" id="UP000178086">
    <property type="component" value="Unassembled WGS sequence"/>
</dbReference>
<keyword evidence="1" id="KW-0418">Kinase</keyword>
<dbReference type="InterPro" id="IPR036890">
    <property type="entry name" value="HATPase_C_sf"/>
</dbReference>
<dbReference type="AlphaFoldDB" id="A0A1F2USG3"/>
<comment type="caution">
    <text evidence="3">The sequence shown here is derived from an EMBL/GenBank/DDBJ whole genome shotgun (WGS) entry which is preliminary data.</text>
</comment>
<proteinExistence type="predicted"/>
<dbReference type="Gene3D" id="3.30.565.10">
    <property type="entry name" value="Histidine kinase-like ATPase, C-terminal domain"/>
    <property type="match status" value="1"/>
</dbReference>
<dbReference type="SUPFAM" id="SSF55874">
    <property type="entry name" value="ATPase domain of HSP90 chaperone/DNA topoisomerase II/histidine kinase"/>
    <property type="match status" value="1"/>
</dbReference>
<dbReference type="EMBL" id="MELI01000005">
    <property type="protein sequence ID" value="OFW35891.1"/>
    <property type="molecule type" value="Genomic_DNA"/>
</dbReference>
<dbReference type="GO" id="GO:0004674">
    <property type="term" value="F:protein serine/threonine kinase activity"/>
    <property type="evidence" value="ECO:0007669"/>
    <property type="project" value="UniProtKB-KW"/>
</dbReference>
<name>A0A1F2USG3_9ACTN</name>
<keyword evidence="1" id="KW-0723">Serine/threonine-protein kinase</keyword>
<evidence type="ECO:0000259" key="2">
    <source>
        <dbReference type="Pfam" id="PF13581"/>
    </source>
</evidence>
<gene>
    <name evidence="3" type="ORF">A2074_08885</name>
</gene>
<evidence type="ECO:0000313" key="3">
    <source>
        <dbReference type="EMBL" id="OFW35891.1"/>
    </source>
</evidence>
<dbReference type="Pfam" id="PF13581">
    <property type="entry name" value="HATPase_c_2"/>
    <property type="match status" value="1"/>
</dbReference>
<accession>A0A1F2USG3</accession>
<evidence type="ECO:0000313" key="4">
    <source>
        <dbReference type="Proteomes" id="UP000178086"/>
    </source>
</evidence>